<dbReference type="RefSeq" id="WP_034933569.1">
    <property type="nucleotide sequence ID" value="NZ_JFHN01000018.1"/>
</dbReference>
<dbReference type="OrthoDB" id="8442777at2"/>
<dbReference type="InterPro" id="IPR007431">
    <property type="entry name" value="ACP_PD"/>
</dbReference>
<dbReference type="Pfam" id="PF04336">
    <property type="entry name" value="ACP_PD"/>
    <property type="match status" value="1"/>
</dbReference>
<evidence type="ECO:0000256" key="5">
    <source>
        <dbReference type="ARBA" id="ARBA00023160"/>
    </source>
</evidence>
<proteinExistence type="predicted"/>
<dbReference type="PANTHER" id="PTHR38764">
    <property type="entry name" value="ACYL CARRIER PROTEIN PHOSPHODIESTERASE"/>
    <property type="match status" value="1"/>
</dbReference>
<sequence>MNFLAHLHLASLAGSSLTGNLMADYVRGDPHGVWPQHIALGIQLHRRIDAMTDSLPEVRAARRLFRPETFRVAPVALDVIWDHFLSLHWDTIQPEISLPVFLADCYSVIQPELAATPERFQTLNRYLWTERWMERYADASYLEKVLNGIAARRPRLTALSASYQDFVDNYQNLADIFWQLYPQMMSRAVQQQL</sequence>
<dbReference type="EMBL" id="JFHN01000018">
    <property type="protein sequence ID" value="EXU77046.1"/>
    <property type="molecule type" value="Genomic_DNA"/>
</dbReference>
<evidence type="ECO:0000256" key="3">
    <source>
        <dbReference type="ARBA" id="ARBA00022832"/>
    </source>
</evidence>
<dbReference type="PATRIC" id="fig|69222.5.peg.345"/>
<dbReference type="Proteomes" id="UP000019918">
    <property type="component" value="Unassembled WGS sequence"/>
</dbReference>
<dbReference type="PANTHER" id="PTHR38764:SF1">
    <property type="entry name" value="ACYL CARRIER PROTEIN PHOSPHODIESTERASE"/>
    <property type="match status" value="1"/>
</dbReference>
<dbReference type="EC" id="3.1.4.14" evidence="6"/>
<gene>
    <name evidence="6" type="ORF">BG55_01610</name>
</gene>
<keyword evidence="3" id="KW-0276">Fatty acid metabolism</keyword>
<name>A0A014M5C4_9GAMM</name>
<keyword evidence="1" id="KW-0444">Lipid biosynthesis</keyword>
<keyword evidence="4" id="KW-0443">Lipid metabolism</keyword>
<organism evidence="6 7">
    <name type="scientific">Erwinia mallotivora</name>
    <dbReference type="NCBI Taxonomy" id="69222"/>
    <lineage>
        <taxon>Bacteria</taxon>
        <taxon>Pseudomonadati</taxon>
        <taxon>Pseudomonadota</taxon>
        <taxon>Gammaproteobacteria</taxon>
        <taxon>Enterobacterales</taxon>
        <taxon>Erwiniaceae</taxon>
        <taxon>Erwinia</taxon>
    </lineage>
</organism>
<dbReference type="GO" id="GO:0008770">
    <property type="term" value="F:[acyl-carrier-protein] phosphodiesterase activity"/>
    <property type="evidence" value="ECO:0007669"/>
    <property type="project" value="UniProtKB-EC"/>
</dbReference>
<dbReference type="AlphaFoldDB" id="A0A014M5C4"/>
<keyword evidence="2 6" id="KW-0378">Hydrolase</keyword>
<accession>A0A014M5C4</accession>
<keyword evidence="7" id="KW-1185">Reference proteome</keyword>
<evidence type="ECO:0000256" key="1">
    <source>
        <dbReference type="ARBA" id="ARBA00022516"/>
    </source>
</evidence>
<protein>
    <submittedName>
        <fullName evidence="6">ACP phosphodiesterase</fullName>
        <ecNumber evidence="6">3.1.4.14</ecNumber>
    </submittedName>
</protein>
<comment type="caution">
    <text evidence="6">The sequence shown here is derived from an EMBL/GenBank/DDBJ whole genome shotgun (WGS) entry which is preliminary data.</text>
</comment>
<dbReference type="PIRSF" id="PIRSF011489">
    <property type="entry name" value="DUF479"/>
    <property type="match status" value="1"/>
</dbReference>
<reference evidence="6 7" key="1">
    <citation type="submission" date="2014-02" db="EMBL/GenBank/DDBJ databases">
        <title>Draft genome of Erwinia mallotivora strain BT-MARDI, a papaya dieback pathogen.</title>
        <authorList>
            <person name="Redzuan R."/>
            <person name="Abu Bakar N."/>
            <person name="Badrun R."/>
            <person name="Mohd Raih M.F."/>
            <person name="Rozano L."/>
            <person name="Mat Amin N."/>
        </authorList>
    </citation>
    <scope>NUCLEOTIDE SEQUENCE [LARGE SCALE GENOMIC DNA]</scope>
    <source>
        <strain evidence="6 7">BT-MARDI</strain>
    </source>
</reference>
<evidence type="ECO:0000313" key="7">
    <source>
        <dbReference type="Proteomes" id="UP000019918"/>
    </source>
</evidence>
<evidence type="ECO:0000256" key="2">
    <source>
        <dbReference type="ARBA" id="ARBA00022801"/>
    </source>
</evidence>
<evidence type="ECO:0000256" key="4">
    <source>
        <dbReference type="ARBA" id="ARBA00023098"/>
    </source>
</evidence>
<dbReference type="STRING" id="69222.BG55_01610"/>
<evidence type="ECO:0000313" key="6">
    <source>
        <dbReference type="EMBL" id="EXU77046.1"/>
    </source>
</evidence>
<keyword evidence="5" id="KW-0275">Fatty acid biosynthesis</keyword>
<dbReference type="GO" id="GO:0006633">
    <property type="term" value="P:fatty acid biosynthetic process"/>
    <property type="evidence" value="ECO:0007669"/>
    <property type="project" value="UniProtKB-KW"/>
</dbReference>